<proteinExistence type="predicted"/>
<dbReference type="Pfam" id="PF25283">
    <property type="entry name" value="DUF7873"/>
    <property type="match status" value="1"/>
</dbReference>
<organism evidence="2 3">
    <name type="scientific">Actinacidiphila guanduensis</name>
    <dbReference type="NCBI Taxonomy" id="310781"/>
    <lineage>
        <taxon>Bacteria</taxon>
        <taxon>Bacillati</taxon>
        <taxon>Actinomycetota</taxon>
        <taxon>Actinomycetes</taxon>
        <taxon>Kitasatosporales</taxon>
        <taxon>Streptomycetaceae</taxon>
        <taxon>Actinacidiphila</taxon>
    </lineage>
</organism>
<keyword evidence="1" id="KW-0175">Coiled coil</keyword>
<name>A0A1H0L487_9ACTN</name>
<feature type="coiled-coil region" evidence="1">
    <location>
        <begin position="225"/>
        <end position="252"/>
    </location>
</feature>
<dbReference type="AlphaFoldDB" id="A0A1H0L487"/>
<protein>
    <submittedName>
        <fullName evidence="2">Uncharacterized protein</fullName>
    </submittedName>
</protein>
<evidence type="ECO:0000313" key="2">
    <source>
        <dbReference type="EMBL" id="SDO63047.1"/>
    </source>
</evidence>
<accession>A0A1H0L487</accession>
<evidence type="ECO:0000313" key="3">
    <source>
        <dbReference type="Proteomes" id="UP000199341"/>
    </source>
</evidence>
<dbReference type="EMBL" id="FNIE01000011">
    <property type="protein sequence ID" value="SDO63047.1"/>
    <property type="molecule type" value="Genomic_DNA"/>
</dbReference>
<dbReference type="STRING" id="310781.SAMN05216259_11178"/>
<dbReference type="InterPro" id="IPR057195">
    <property type="entry name" value="DUF7873"/>
</dbReference>
<sequence>MRGGWGPGKTCSRGGSRCWYVRRVAKLNQIIAVEKGVKSKAQQELTAAHHDLQKPALLSGIARTYQPKDEEGEQLPPESTRVQLKAEQVLKATAATLTRLFDVTATKDWANCEARADVTVDGRALLRDVPVSYLLFLEKQLTDLHTFVRKLPVLDAAEAWTPDPSSDAWKTEPVRTIRTKKVPRNHVKAEATEKHPAQVEVYYEDIAVGYWTTVKFSGALPAQRINELAERVEKLQQAVKFAREEANGAEVTDQRIGDAVFGYLLGA</sequence>
<keyword evidence="3" id="KW-1185">Reference proteome</keyword>
<gene>
    <name evidence="2" type="ORF">SAMN05216259_11178</name>
</gene>
<reference evidence="2 3" key="1">
    <citation type="submission" date="2016-10" db="EMBL/GenBank/DDBJ databases">
        <authorList>
            <person name="de Groot N.N."/>
        </authorList>
    </citation>
    <scope>NUCLEOTIDE SEQUENCE [LARGE SCALE GENOMIC DNA]</scope>
    <source>
        <strain evidence="2 3">CGMCC 4.2022</strain>
    </source>
</reference>
<dbReference type="Proteomes" id="UP000199341">
    <property type="component" value="Unassembled WGS sequence"/>
</dbReference>
<evidence type="ECO:0000256" key="1">
    <source>
        <dbReference type="SAM" id="Coils"/>
    </source>
</evidence>